<dbReference type="PANTHER" id="PTHR47843:SF2">
    <property type="entry name" value="BTB DOMAIN-CONTAINING PROTEIN"/>
    <property type="match status" value="1"/>
</dbReference>
<dbReference type="Gene3D" id="3.30.710.10">
    <property type="entry name" value="Potassium Channel Kv1.1, Chain A"/>
    <property type="match status" value="1"/>
</dbReference>
<reference evidence="1" key="1">
    <citation type="journal article" date="2020" name="Phytopathology">
        <title>Genome sequence of the chestnut blight fungus Cryphonectria parasitica EP155: A fundamental resource for an archetypical invasive plant pathogen.</title>
        <authorList>
            <person name="Crouch J.A."/>
            <person name="Dawe A."/>
            <person name="Aerts A."/>
            <person name="Barry K."/>
            <person name="Churchill A.C.L."/>
            <person name="Grimwood J."/>
            <person name="Hillman B."/>
            <person name="Milgroom M.G."/>
            <person name="Pangilinan J."/>
            <person name="Smith M."/>
            <person name="Salamov A."/>
            <person name="Schmutz J."/>
            <person name="Yadav J."/>
            <person name="Grigoriev I.V."/>
            <person name="Nuss D."/>
        </authorList>
    </citation>
    <scope>NUCLEOTIDE SEQUENCE</scope>
    <source>
        <strain evidence="1">EP155</strain>
    </source>
</reference>
<protein>
    <recommendedName>
        <fullName evidence="3">BTB domain-containing protein</fullName>
    </recommendedName>
</protein>
<dbReference type="EMBL" id="MU032344">
    <property type="protein sequence ID" value="KAF3770549.1"/>
    <property type="molecule type" value="Genomic_DNA"/>
</dbReference>
<evidence type="ECO:0008006" key="3">
    <source>
        <dbReference type="Google" id="ProtNLM"/>
    </source>
</evidence>
<dbReference type="GeneID" id="63838247"/>
<keyword evidence="2" id="KW-1185">Reference proteome</keyword>
<proteinExistence type="predicted"/>
<sequence>MEPTYEDIIGSKIFKFIVGSRKKEYHVHAAAISPLSKPLNVLLDGPHKEAQELCVEWPDVDEKTFVRFTQWAYTKNYVTEEPDIVLGQHDIPCFDDKSGENNGTECPSSTSAFIPRKNTEGCEDYTGVFMCHAKLYVLGDTYDIPQLRQLSLHRLYVTLREFTLYPSRFNDLATLAQYIFDNTRPDDRIREIIALYYACIVEDALKHDGLQSLLDTTPEFAFGLISNMRERLS</sequence>
<dbReference type="Proteomes" id="UP000803844">
    <property type="component" value="Unassembled WGS sequence"/>
</dbReference>
<dbReference type="OrthoDB" id="9997739at2759"/>
<dbReference type="InterPro" id="IPR011333">
    <property type="entry name" value="SKP1/BTB/POZ_sf"/>
</dbReference>
<organism evidence="1 2">
    <name type="scientific">Cryphonectria parasitica (strain ATCC 38755 / EP155)</name>
    <dbReference type="NCBI Taxonomy" id="660469"/>
    <lineage>
        <taxon>Eukaryota</taxon>
        <taxon>Fungi</taxon>
        <taxon>Dikarya</taxon>
        <taxon>Ascomycota</taxon>
        <taxon>Pezizomycotina</taxon>
        <taxon>Sordariomycetes</taxon>
        <taxon>Sordariomycetidae</taxon>
        <taxon>Diaporthales</taxon>
        <taxon>Cryphonectriaceae</taxon>
        <taxon>Cryphonectria-Endothia species complex</taxon>
        <taxon>Cryphonectria</taxon>
    </lineage>
</organism>
<gene>
    <name evidence="1" type="ORF">M406DRAFT_336207</name>
</gene>
<name>A0A9P4YCM8_CRYP1</name>
<accession>A0A9P4YCM8</accession>
<comment type="caution">
    <text evidence="1">The sequence shown here is derived from an EMBL/GenBank/DDBJ whole genome shotgun (WGS) entry which is preliminary data.</text>
</comment>
<evidence type="ECO:0000313" key="2">
    <source>
        <dbReference type="Proteomes" id="UP000803844"/>
    </source>
</evidence>
<dbReference type="PANTHER" id="PTHR47843">
    <property type="entry name" value="BTB DOMAIN-CONTAINING PROTEIN-RELATED"/>
    <property type="match status" value="1"/>
</dbReference>
<evidence type="ECO:0000313" key="1">
    <source>
        <dbReference type="EMBL" id="KAF3770549.1"/>
    </source>
</evidence>
<dbReference type="RefSeq" id="XP_040781510.1">
    <property type="nucleotide sequence ID" value="XM_040921118.1"/>
</dbReference>
<dbReference type="AlphaFoldDB" id="A0A9P4YCM8"/>